<protein>
    <recommendedName>
        <fullName evidence="6">Iron-sulfur cluster carrier protein</fullName>
    </recommendedName>
</protein>
<evidence type="ECO:0000256" key="1">
    <source>
        <dbReference type="ARBA" id="ARBA00022723"/>
    </source>
</evidence>
<dbReference type="SUPFAM" id="SSF117916">
    <property type="entry name" value="Fe-S cluster assembly (FSCA) domain-like"/>
    <property type="match status" value="1"/>
</dbReference>
<evidence type="ECO:0000259" key="7">
    <source>
        <dbReference type="Pfam" id="PF01883"/>
    </source>
</evidence>
<evidence type="ECO:0000256" key="5">
    <source>
        <dbReference type="ARBA" id="ARBA00023014"/>
    </source>
</evidence>
<keyword evidence="4 6" id="KW-0408">Iron</keyword>
<dbReference type="InterPro" id="IPR034904">
    <property type="entry name" value="FSCA_dom_sf"/>
</dbReference>
<gene>
    <name evidence="8" type="ORF">GETHPA_22630</name>
</gene>
<organism evidence="8 9">
    <name type="scientific">Geothrix rubra</name>
    <dbReference type="NCBI Taxonomy" id="2927977"/>
    <lineage>
        <taxon>Bacteria</taxon>
        <taxon>Pseudomonadati</taxon>
        <taxon>Acidobacteriota</taxon>
        <taxon>Holophagae</taxon>
        <taxon>Holophagales</taxon>
        <taxon>Holophagaceae</taxon>
        <taxon>Geothrix</taxon>
    </lineage>
</organism>
<dbReference type="InterPro" id="IPR033756">
    <property type="entry name" value="YlxH/NBP35"/>
</dbReference>
<dbReference type="InterPro" id="IPR027417">
    <property type="entry name" value="P-loop_NTPase"/>
</dbReference>
<evidence type="ECO:0000313" key="9">
    <source>
        <dbReference type="Proteomes" id="UP001165089"/>
    </source>
</evidence>
<keyword evidence="6" id="KW-0378">Hydrolase</keyword>
<dbReference type="Proteomes" id="UP001165089">
    <property type="component" value="Unassembled WGS sequence"/>
</dbReference>
<comment type="caution">
    <text evidence="8">The sequence shown here is derived from an EMBL/GenBank/DDBJ whole genome shotgun (WGS) entry which is preliminary data.</text>
</comment>
<evidence type="ECO:0000256" key="3">
    <source>
        <dbReference type="ARBA" id="ARBA00022840"/>
    </source>
</evidence>
<dbReference type="PANTHER" id="PTHR42961">
    <property type="entry name" value="IRON-SULFUR PROTEIN NUBPL"/>
    <property type="match status" value="1"/>
</dbReference>
<name>A0ABQ5Q9E4_9BACT</name>
<dbReference type="InterPro" id="IPR019591">
    <property type="entry name" value="Mrp/NBP35_ATP-bd"/>
</dbReference>
<dbReference type="Pfam" id="PF10609">
    <property type="entry name" value="ParA"/>
    <property type="match status" value="1"/>
</dbReference>
<comment type="similarity">
    <text evidence="6">Belongs to the Mrp/NBP35 ATP-binding proteins family.</text>
</comment>
<dbReference type="Pfam" id="PF01883">
    <property type="entry name" value="FeS_assembly_P"/>
    <property type="match status" value="1"/>
</dbReference>
<proteinExistence type="inferred from homology"/>
<evidence type="ECO:0000256" key="4">
    <source>
        <dbReference type="ARBA" id="ARBA00023004"/>
    </source>
</evidence>
<dbReference type="EMBL" id="BSDD01000004">
    <property type="protein sequence ID" value="GLH70730.1"/>
    <property type="molecule type" value="Genomic_DNA"/>
</dbReference>
<reference evidence="8 9" key="1">
    <citation type="journal article" date="2023" name="Antonie Van Leeuwenhoek">
        <title>Mesoterricola silvestris gen. nov., sp. nov., Mesoterricola sediminis sp. nov., Geothrix oryzae sp. nov., Geothrix edaphica sp. nov., Geothrix rubra sp. nov., and Geothrix limicola sp. nov., six novel members of Acidobacteriota isolated from soils.</title>
        <authorList>
            <person name="Itoh H."/>
            <person name="Sugisawa Y."/>
            <person name="Mise K."/>
            <person name="Xu Z."/>
            <person name="Kuniyasu M."/>
            <person name="Ushijima N."/>
            <person name="Kawano K."/>
            <person name="Kobayashi E."/>
            <person name="Shiratori Y."/>
            <person name="Masuda Y."/>
            <person name="Senoo K."/>
        </authorList>
    </citation>
    <scope>NUCLEOTIDE SEQUENCE [LARGE SCALE GENOMIC DNA]</scope>
    <source>
        <strain evidence="8 9">Red803</strain>
    </source>
</reference>
<comment type="function">
    <text evidence="6">Binds and transfers iron-sulfur (Fe-S) clusters to target apoproteins. Can hydrolyze ATP.</text>
</comment>
<sequence length="345" mass="36723">MSPKISRAALFDVLNSYQVPGTSATLVALKAVKGIDVNEGRVTVMLQMVDAYQDREQVMKQALEELILNQAGVEAVDVEIAWEKTASVEFKNLIPGIKRCVVVGSGKGGVGKSTVTANLAIAMAQRGLKVGLLDSDIYGPSIPMMLGLKDSPLGTPDGQIMPLEKFGVRVMSMGLLIEEDRPVIWRGAMLNKALQQFLKDVAWGDLDVLFIDLPPGTGDTQLTLIQNAQVDGAVIVSTPQDVAFLDAKKAIGMFGTVKVPVVGIIENMSSFICPGCGQETQIFGHGGVRDAATRMKLPFLGEVPIDLAIREGGDSGQPLVAAHPDSPQTKVFQDMAKALQGQLGL</sequence>
<dbReference type="HAMAP" id="MF_02040">
    <property type="entry name" value="Mrp_NBP35"/>
    <property type="match status" value="1"/>
</dbReference>
<feature type="domain" description="MIP18 family-like" evidence="7">
    <location>
        <begin position="8"/>
        <end position="78"/>
    </location>
</feature>
<feature type="binding site" evidence="6">
    <location>
        <begin position="106"/>
        <end position="113"/>
    </location>
    <ligand>
        <name>ATP</name>
        <dbReference type="ChEBI" id="CHEBI:30616"/>
    </ligand>
</feature>
<dbReference type="Gene3D" id="3.30.300.130">
    <property type="entry name" value="Fe-S cluster assembly (FSCA)"/>
    <property type="match status" value="1"/>
</dbReference>
<dbReference type="PANTHER" id="PTHR42961:SF2">
    <property type="entry name" value="IRON-SULFUR PROTEIN NUBPL"/>
    <property type="match status" value="1"/>
</dbReference>
<evidence type="ECO:0000313" key="8">
    <source>
        <dbReference type="EMBL" id="GLH70730.1"/>
    </source>
</evidence>
<evidence type="ECO:0000256" key="2">
    <source>
        <dbReference type="ARBA" id="ARBA00022741"/>
    </source>
</evidence>
<keyword evidence="9" id="KW-1185">Reference proteome</keyword>
<dbReference type="InterPro" id="IPR002744">
    <property type="entry name" value="MIP18-like"/>
</dbReference>
<dbReference type="SUPFAM" id="SSF52540">
    <property type="entry name" value="P-loop containing nucleoside triphosphate hydrolases"/>
    <property type="match status" value="1"/>
</dbReference>
<dbReference type="CDD" id="cd02037">
    <property type="entry name" value="Mrp_NBP35"/>
    <property type="match status" value="1"/>
</dbReference>
<keyword evidence="1 6" id="KW-0479">Metal-binding</keyword>
<evidence type="ECO:0000256" key="6">
    <source>
        <dbReference type="HAMAP-Rule" id="MF_02040"/>
    </source>
</evidence>
<comment type="subunit">
    <text evidence="6">Homodimer.</text>
</comment>
<keyword evidence="2 6" id="KW-0547">Nucleotide-binding</keyword>
<dbReference type="Gene3D" id="3.40.50.300">
    <property type="entry name" value="P-loop containing nucleotide triphosphate hydrolases"/>
    <property type="match status" value="1"/>
</dbReference>
<keyword evidence="3 6" id="KW-0067">ATP-binding</keyword>
<accession>A0ABQ5Q9E4</accession>
<keyword evidence="5 6" id="KW-0411">Iron-sulfur</keyword>
<dbReference type="RefSeq" id="WP_285726238.1">
    <property type="nucleotide sequence ID" value="NZ_BSDD01000004.1"/>
</dbReference>
<dbReference type="InterPro" id="IPR044304">
    <property type="entry name" value="NUBPL-like"/>
</dbReference>